<dbReference type="InterPro" id="IPR044880">
    <property type="entry name" value="NCX_ion-bd_dom_sf"/>
</dbReference>
<evidence type="ECO:0000256" key="2">
    <source>
        <dbReference type="ARBA" id="ARBA00022448"/>
    </source>
</evidence>
<keyword evidence="11" id="KW-1185">Reference proteome</keyword>
<keyword evidence="4 7" id="KW-1133">Transmembrane helix</keyword>
<feature type="chain" id="PRO_5045705905" description="Sodium/calcium exchanger membrane region domain-containing protein" evidence="8">
    <location>
        <begin position="36"/>
        <end position="242"/>
    </location>
</feature>
<name>A0ABN9TNL6_9DINO</name>
<keyword evidence="8" id="KW-0732">Signal</keyword>
<organism evidence="10 11">
    <name type="scientific">Prorocentrum cordatum</name>
    <dbReference type="NCBI Taxonomy" id="2364126"/>
    <lineage>
        <taxon>Eukaryota</taxon>
        <taxon>Sar</taxon>
        <taxon>Alveolata</taxon>
        <taxon>Dinophyceae</taxon>
        <taxon>Prorocentrales</taxon>
        <taxon>Prorocentraceae</taxon>
        <taxon>Prorocentrum</taxon>
    </lineage>
</organism>
<feature type="compositionally biased region" description="Basic and acidic residues" evidence="6">
    <location>
        <begin position="165"/>
        <end position="182"/>
    </location>
</feature>
<comment type="subcellular location">
    <subcellularLocation>
        <location evidence="1">Membrane</location>
        <topology evidence="1">Multi-pass membrane protein</topology>
    </subcellularLocation>
</comment>
<keyword evidence="3 7" id="KW-0812">Transmembrane</keyword>
<evidence type="ECO:0000259" key="9">
    <source>
        <dbReference type="Pfam" id="PF01699"/>
    </source>
</evidence>
<feature type="signal peptide" evidence="8">
    <location>
        <begin position="1"/>
        <end position="35"/>
    </location>
</feature>
<sequence>MTPPAARTALGSLLGALLLVPTVVFVLLIPSLGWAQEPCARPEGADSDSLFDYLAFYSCAGALPTPLRGVLLLVWLVLLISLLASTADMFFVPQLEAMCQRLGLPDDVAGVTLLALGNGMPDVMTATSSINNASEYHEARRLLADKEFLKANCRVPASLDTGRPSSKDKNSEERKREEEQDRRRRNCSTSRSARRSRRRPWTRPKGGAAWPPRSDPGQRVSRWAVCAPPRRATVGASPSRRW</sequence>
<evidence type="ECO:0000313" key="11">
    <source>
        <dbReference type="Proteomes" id="UP001189429"/>
    </source>
</evidence>
<keyword evidence="5 7" id="KW-0472">Membrane</keyword>
<gene>
    <name evidence="10" type="ORF">PCOR1329_LOCUS40675</name>
</gene>
<dbReference type="InterPro" id="IPR004837">
    <property type="entry name" value="NaCa_Exmemb"/>
</dbReference>
<evidence type="ECO:0000256" key="4">
    <source>
        <dbReference type="ARBA" id="ARBA00022989"/>
    </source>
</evidence>
<accession>A0ABN9TNL6</accession>
<evidence type="ECO:0000256" key="8">
    <source>
        <dbReference type="SAM" id="SignalP"/>
    </source>
</evidence>
<dbReference type="PANTHER" id="PTHR12266">
    <property type="entry name" value="NA+/CA2+ K+ INDEPENDENT EXCHANGER"/>
    <property type="match status" value="1"/>
</dbReference>
<protein>
    <recommendedName>
        <fullName evidence="9">Sodium/calcium exchanger membrane region domain-containing protein</fullName>
    </recommendedName>
</protein>
<proteinExistence type="predicted"/>
<comment type="caution">
    <text evidence="10">The sequence shown here is derived from an EMBL/GenBank/DDBJ whole genome shotgun (WGS) entry which is preliminary data.</text>
</comment>
<evidence type="ECO:0000256" key="7">
    <source>
        <dbReference type="SAM" id="Phobius"/>
    </source>
</evidence>
<feature type="domain" description="Sodium/calcium exchanger membrane region" evidence="9">
    <location>
        <begin position="73"/>
        <end position="130"/>
    </location>
</feature>
<evidence type="ECO:0000256" key="6">
    <source>
        <dbReference type="SAM" id="MobiDB-lite"/>
    </source>
</evidence>
<dbReference type="Pfam" id="PF01699">
    <property type="entry name" value="Na_Ca_ex"/>
    <property type="match status" value="1"/>
</dbReference>
<dbReference type="Proteomes" id="UP001189429">
    <property type="component" value="Unassembled WGS sequence"/>
</dbReference>
<evidence type="ECO:0000256" key="3">
    <source>
        <dbReference type="ARBA" id="ARBA00022692"/>
    </source>
</evidence>
<evidence type="ECO:0000313" key="10">
    <source>
        <dbReference type="EMBL" id="CAK0847487.1"/>
    </source>
</evidence>
<feature type="region of interest" description="Disordered" evidence="6">
    <location>
        <begin position="157"/>
        <end position="242"/>
    </location>
</feature>
<feature type="compositionally biased region" description="Basic residues" evidence="6">
    <location>
        <begin position="192"/>
        <end position="202"/>
    </location>
</feature>
<keyword evidence="2" id="KW-0813">Transport</keyword>
<dbReference type="PANTHER" id="PTHR12266:SF0">
    <property type="entry name" value="MITOCHONDRIAL SODIUM_CALCIUM EXCHANGER PROTEIN"/>
    <property type="match status" value="1"/>
</dbReference>
<reference evidence="10" key="1">
    <citation type="submission" date="2023-10" db="EMBL/GenBank/DDBJ databases">
        <authorList>
            <person name="Chen Y."/>
            <person name="Shah S."/>
            <person name="Dougan E. K."/>
            <person name="Thang M."/>
            <person name="Chan C."/>
        </authorList>
    </citation>
    <scope>NUCLEOTIDE SEQUENCE [LARGE SCALE GENOMIC DNA]</scope>
</reference>
<feature type="transmembrane region" description="Helical" evidence="7">
    <location>
        <begin position="72"/>
        <end position="92"/>
    </location>
</feature>
<dbReference type="EMBL" id="CAUYUJ010014904">
    <property type="protein sequence ID" value="CAK0847487.1"/>
    <property type="molecule type" value="Genomic_DNA"/>
</dbReference>
<evidence type="ECO:0000256" key="1">
    <source>
        <dbReference type="ARBA" id="ARBA00004141"/>
    </source>
</evidence>
<dbReference type="Gene3D" id="1.20.1420.30">
    <property type="entry name" value="NCX, central ion-binding region"/>
    <property type="match status" value="1"/>
</dbReference>
<dbReference type="InterPro" id="IPR051359">
    <property type="entry name" value="CaCA_antiporter"/>
</dbReference>
<evidence type="ECO:0000256" key="5">
    <source>
        <dbReference type="ARBA" id="ARBA00023136"/>
    </source>
</evidence>